<dbReference type="EMBL" id="LPZR01000043">
    <property type="protein sequence ID" value="KYO56526.1"/>
    <property type="molecule type" value="Genomic_DNA"/>
</dbReference>
<evidence type="ECO:0000256" key="2">
    <source>
        <dbReference type="ARBA" id="ARBA00023015"/>
    </source>
</evidence>
<protein>
    <recommendedName>
        <fullName evidence="5">HTH lysR-type domain-containing protein</fullName>
    </recommendedName>
</protein>
<dbReference type="InterPro" id="IPR050389">
    <property type="entry name" value="LysR-type_TF"/>
</dbReference>
<keyword evidence="2" id="KW-0805">Transcription regulation</keyword>
<dbReference type="Proteomes" id="UP000075787">
    <property type="component" value="Unassembled WGS sequence"/>
</dbReference>
<comment type="caution">
    <text evidence="6">The sequence shown here is derived from an EMBL/GenBank/DDBJ whole genome shotgun (WGS) entry which is preliminary data.</text>
</comment>
<dbReference type="CDD" id="cd08417">
    <property type="entry name" value="PBP2_Nitroaromatics_like"/>
    <property type="match status" value="1"/>
</dbReference>
<organism evidence="6 7">
    <name type="scientific">Tistrella mobilis</name>
    <dbReference type="NCBI Taxonomy" id="171437"/>
    <lineage>
        <taxon>Bacteria</taxon>
        <taxon>Pseudomonadati</taxon>
        <taxon>Pseudomonadota</taxon>
        <taxon>Alphaproteobacteria</taxon>
        <taxon>Geminicoccales</taxon>
        <taxon>Geminicoccaceae</taxon>
        <taxon>Tistrella</taxon>
    </lineage>
</organism>
<evidence type="ECO:0000256" key="4">
    <source>
        <dbReference type="ARBA" id="ARBA00023163"/>
    </source>
</evidence>
<dbReference type="AlphaFoldDB" id="A0A161Q7F1"/>
<evidence type="ECO:0000256" key="3">
    <source>
        <dbReference type="ARBA" id="ARBA00023125"/>
    </source>
</evidence>
<dbReference type="Gene3D" id="3.40.190.10">
    <property type="entry name" value="Periplasmic binding protein-like II"/>
    <property type="match status" value="2"/>
</dbReference>
<accession>A0A161Q7F1</accession>
<comment type="similarity">
    <text evidence="1">Belongs to the LysR transcriptional regulatory family.</text>
</comment>
<evidence type="ECO:0000259" key="5">
    <source>
        <dbReference type="PROSITE" id="PS50931"/>
    </source>
</evidence>
<keyword evidence="3" id="KW-0238">DNA-binding</keyword>
<keyword evidence="4" id="KW-0804">Transcription</keyword>
<dbReference type="Gene3D" id="1.10.10.10">
    <property type="entry name" value="Winged helix-like DNA-binding domain superfamily/Winged helix DNA-binding domain"/>
    <property type="match status" value="1"/>
</dbReference>
<dbReference type="PROSITE" id="PS50931">
    <property type="entry name" value="HTH_LYSR"/>
    <property type="match status" value="1"/>
</dbReference>
<dbReference type="InterPro" id="IPR000847">
    <property type="entry name" value="LysR_HTH_N"/>
</dbReference>
<dbReference type="SUPFAM" id="SSF53850">
    <property type="entry name" value="Periplasmic binding protein-like II"/>
    <property type="match status" value="1"/>
</dbReference>
<dbReference type="GO" id="GO:0003700">
    <property type="term" value="F:DNA-binding transcription factor activity"/>
    <property type="evidence" value="ECO:0007669"/>
    <property type="project" value="InterPro"/>
</dbReference>
<feature type="domain" description="HTH lysR-type" evidence="5">
    <location>
        <begin position="12"/>
        <end position="69"/>
    </location>
</feature>
<dbReference type="GO" id="GO:0003677">
    <property type="term" value="F:DNA binding"/>
    <property type="evidence" value="ECO:0007669"/>
    <property type="project" value="UniProtKB-KW"/>
</dbReference>
<dbReference type="PANTHER" id="PTHR30118">
    <property type="entry name" value="HTH-TYPE TRANSCRIPTIONAL REGULATOR LEUO-RELATED"/>
    <property type="match status" value="1"/>
</dbReference>
<evidence type="ECO:0000256" key="1">
    <source>
        <dbReference type="ARBA" id="ARBA00009437"/>
    </source>
</evidence>
<dbReference type="RefSeq" id="WP_014748021.1">
    <property type="nucleotide sequence ID" value="NZ_CP121045.1"/>
</dbReference>
<proteinExistence type="inferred from homology"/>
<dbReference type="OMA" id="RCEGNDW"/>
<evidence type="ECO:0000313" key="6">
    <source>
        <dbReference type="EMBL" id="KYO56526.1"/>
    </source>
</evidence>
<dbReference type="PANTHER" id="PTHR30118:SF15">
    <property type="entry name" value="TRANSCRIPTIONAL REGULATORY PROTEIN"/>
    <property type="match status" value="1"/>
</dbReference>
<dbReference type="InterPro" id="IPR037402">
    <property type="entry name" value="YidZ_PBP2"/>
</dbReference>
<dbReference type="GeneID" id="97243096"/>
<dbReference type="InterPro" id="IPR036388">
    <property type="entry name" value="WH-like_DNA-bd_sf"/>
</dbReference>
<dbReference type="OrthoDB" id="9774011at2"/>
<gene>
    <name evidence="6" type="ORF">AUP44_21945</name>
</gene>
<evidence type="ECO:0000313" key="7">
    <source>
        <dbReference type="Proteomes" id="UP000075787"/>
    </source>
</evidence>
<sequence>MTDFDPVQLRRLDPTLLLVLDEALKHRRLTLVAERLGLTPSAISHALGRLRDIYGDPLFLRRAGGIEPTPVALALAGPVRAALEALAATIGTARGFDPRTAQRVFRVAAFDNTVSVIGPRLVAGLAAEAPGLGLAFLSFGRARAVRALLEGEVDLMIGLASHDPGRLICRVLFHEGYVLAARHGHPAFADGPPDLATYTALAHILVSAAGDLAGTIDEELAERGLSRRVVAAVPHFMGALAVVADSDLVATLPERVARRHAARFGVALCPPPLPLAGYDLGIMRRAASAPDPGLDWLEARIDAAISSAPDPSPGPDR</sequence>
<name>A0A161Q7F1_9PROT</name>
<dbReference type="InterPro" id="IPR036390">
    <property type="entry name" value="WH_DNA-bd_sf"/>
</dbReference>
<dbReference type="InterPro" id="IPR005119">
    <property type="entry name" value="LysR_subst-bd"/>
</dbReference>
<dbReference type="Pfam" id="PF00126">
    <property type="entry name" value="HTH_1"/>
    <property type="match status" value="1"/>
</dbReference>
<reference evidence="6 7" key="1">
    <citation type="submission" date="2015-12" db="EMBL/GenBank/DDBJ databases">
        <title>Genome sequence of Tistrella mobilis MCCC 1A02139.</title>
        <authorList>
            <person name="Lu L."/>
            <person name="Lai Q."/>
            <person name="Shao Z."/>
            <person name="Qian P."/>
        </authorList>
    </citation>
    <scope>NUCLEOTIDE SEQUENCE [LARGE SCALE GENOMIC DNA]</scope>
    <source>
        <strain evidence="6 7">MCCC 1A02139</strain>
    </source>
</reference>
<dbReference type="SUPFAM" id="SSF46785">
    <property type="entry name" value="Winged helix' DNA-binding domain"/>
    <property type="match status" value="1"/>
</dbReference>
<dbReference type="Pfam" id="PF03466">
    <property type="entry name" value="LysR_substrate"/>
    <property type="match status" value="1"/>
</dbReference>